<accession>A0AC61L024</accession>
<dbReference type="EMBL" id="PQXF01000037">
    <property type="protein sequence ID" value="PXF58354.1"/>
    <property type="molecule type" value="Genomic_DNA"/>
</dbReference>
<proteinExistence type="predicted"/>
<reference evidence="1" key="1">
    <citation type="submission" date="2018-01" db="EMBL/GenBank/DDBJ databases">
        <authorList>
            <person name="Krukenberg V."/>
        </authorList>
    </citation>
    <scope>NUCLEOTIDE SEQUENCE</scope>
    <source>
        <strain evidence="1">E20ANME2</strain>
    </source>
</reference>
<gene>
    <name evidence="1" type="ORF">C4B59_13385</name>
</gene>
<protein>
    <submittedName>
        <fullName evidence="1">Uncharacterized protein</fullName>
    </submittedName>
</protein>
<organism evidence="1 2">
    <name type="scientific">Candidatus Methanogaster sp</name>
    <dbReference type="NCBI Taxonomy" id="3386292"/>
    <lineage>
        <taxon>Archaea</taxon>
        <taxon>Methanobacteriati</taxon>
        <taxon>Methanobacteriota</taxon>
        <taxon>Stenosarchaea group</taxon>
        <taxon>Methanomicrobia</taxon>
        <taxon>Methanosarcinales</taxon>
        <taxon>ANME-2 cluster</taxon>
        <taxon>Candidatus Methanogasteraceae</taxon>
        <taxon>Candidatus Methanogaster</taxon>
    </lineage>
</organism>
<evidence type="ECO:0000313" key="1">
    <source>
        <dbReference type="EMBL" id="PXF58354.1"/>
    </source>
</evidence>
<evidence type="ECO:0000313" key="2">
    <source>
        <dbReference type="Proteomes" id="UP000248329"/>
    </source>
</evidence>
<sequence>MTDTATLLAYSIPNALQQIISIVSGNLLYPVMIVLIILIAGSMIELGGFLFEWRNRHRDLGSMEEGAVRAREKLEQSDPEGAFGMLGQSCSNSFVHEFLYRIAFLHRGCSDRGMLEVRLEKLLQDINFEMTKKLERSRFVARVGPMFGLMGTLIPMGPALLGLSAGDIDTLANNLVIAFGTTVVGLMAGAIGFMVATVRARWYKQDSSDIEYLSEILFGSPEPGSGGYSGYSGHSAAAGYKAPATPMPEPASAPMPEPASAPMPEPVPVPMPEPVPVPMPAPMPVVRPRPDENDRLGVIGTIVSRSGESVHRALIFNRSGLISAKTAGSVVANSAFWMGAIVIVNIASIVAMNVGGLNMPFNYLLLINLFICAVFAVTIYSTKGRAKSRSRDLEGMPVNKILSDDGSNFEVPYSDIKRIEVDKSRNIKILAGGEWIEMGRVEKSSIGAMGILHAVLQDRVVEV</sequence>
<dbReference type="Proteomes" id="UP000248329">
    <property type="component" value="Unassembled WGS sequence"/>
</dbReference>
<name>A0AC61L024_9EURY</name>
<comment type="caution">
    <text evidence="1">The sequence shown here is derived from an EMBL/GenBank/DDBJ whole genome shotgun (WGS) entry which is preliminary data.</text>
</comment>